<proteinExistence type="predicted"/>
<evidence type="ECO:0000313" key="3">
    <source>
        <dbReference type="EMBL" id="CAI2383459.1"/>
    </source>
</evidence>
<name>A0AAD1Y2N9_EUPCR</name>
<reference evidence="3" key="1">
    <citation type="submission" date="2023-07" db="EMBL/GenBank/DDBJ databases">
        <authorList>
            <consortium name="AG Swart"/>
            <person name="Singh M."/>
            <person name="Singh A."/>
            <person name="Seah K."/>
            <person name="Emmerich C."/>
        </authorList>
    </citation>
    <scope>NUCLEOTIDE SEQUENCE</scope>
    <source>
        <strain evidence="3">DP1</strain>
    </source>
</reference>
<comment type="caution">
    <text evidence="3">The sequence shown here is derived from an EMBL/GenBank/DDBJ whole genome shotgun (WGS) entry which is preliminary data.</text>
</comment>
<dbReference type="EMBL" id="CAMPGE010025728">
    <property type="protein sequence ID" value="CAI2383459.1"/>
    <property type="molecule type" value="Genomic_DNA"/>
</dbReference>
<gene>
    <name evidence="3" type="ORF">ECRASSUSDP1_LOCUS24960</name>
</gene>
<feature type="compositionally biased region" description="Basic residues" evidence="2">
    <location>
        <begin position="23"/>
        <end position="49"/>
    </location>
</feature>
<evidence type="ECO:0000313" key="4">
    <source>
        <dbReference type="Proteomes" id="UP001295684"/>
    </source>
</evidence>
<evidence type="ECO:0000256" key="1">
    <source>
        <dbReference type="SAM" id="Coils"/>
    </source>
</evidence>
<feature type="compositionally biased region" description="Basic and acidic residues" evidence="2">
    <location>
        <begin position="531"/>
        <end position="541"/>
    </location>
</feature>
<organism evidence="3 4">
    <name type="scientific">Euplotes crassus</name>
    <dbReference type="NCBI Taxonomy" id="5936"/>
    <lineage>
        <taxon>Eukaryota</taxon>
        <taxon>Sar</taxon>
        <taxon>Alveolata</taxon>
        <taxon>Ciliophora</taxon>
        <taxon>Intramacronucleata</taxon>
        <taxon>Spirotrichea</taxon>
        <taxon>Hypotrichia</taxon>
        <taxon>Euplotida</taxon>
        <taxon>Euplotidae</taxon>
        <taxon>Moneuplotes</taxon>
    </lineage>
</organism>
<evidence type="ECO:0000256" key="2">
    <source>
        <dbReference type="SAM" id="MobiDB-lite"/>
    </source>
</evidence>
<feature type="region of interest" description="Disordered" evidence="2">
    <location>
        <begin position="525"/>
        <end position="556"/>
    </location>
</feature>
<feature type="coiled-coil region" evidence="1">
    <location>
        <begin position="278"/>
        <end position="305"/>
    </location>
</feature>
<sequence>MSRFSLRKEFSAKCSKDFQSSQSRKKMKSASQAHRRQSSLRSLKHVKRVHTSDKDGSNLIYSLEAFRSKLNEHPKGMVASERSEALSKARKEIKYIHDYFSKIVQSGSGQRNVNVHKKEIALAFRQPWRTDYDRKLRTMNEDANPSKHKKIHVRFQIPKNEVKTHYRERLVSQSIPLSQSFDFNQKKNMLESYDHSSNNEPDFNKKAGGYQTNQEPFVGNWIDYDDRSSINSEMISSYCNNNNHTFLDNALGMSKTISAKVPVNTIFVDDSKKKYGAMLQMEKKLEELKSYINQKIQEKQNSREKPKYLRDILKNIKNKSKRKATKKNSEASSEKLEYKSLLQILDIGHIKALLLAIQDLSKSSNIYDIVFYTAKMRADFLVSRGDSEFNIALKIYDGLRVYSIMIDSPEKQLIMYEQCGYMNRLKKRHKTAIEMFKRMLQSAWILKLSQEELKAYHHLSIEYYYLEELDKSRYYLEKYLQGDLENDNSIIKQIYLQEYRIKKIDHHVPQDLDIQELKDEFMKEPLTSPSEGKHKVEKSNDYAHGNSKSKSRQEATYSPVGVTRKYKFLNMRDICANYTLINSSYKTHKRIMSRPPKAQIKDNEDYFLQEKKKNSKKGNKNIYSRKIFNKKAKSFHDIVHQAASRRHLSSDKCYQVESRSGITSNWAHQSMMRTKFVQDGIKELLANIDSISKLISEEKLNFRKEVFQDTDDMKRSQTNL</sequence>
<keyword evidence="4" id="KW-1185">Reference proteome</keyword>
<dbReference type="Proteomes" id="UP001295684">
    <property type="component" value="Unassembled WGS sequence"/>
</dbReference>
<dbReference type="AlphaFoldDB" id="A0AAD1Y2N9"/>
<dbReference type="SUPFAM" id="SSF48452">
    <property type="entry name" value="TPR-like"/>
    <property type="match status" value="1"/>
</dbReference>
<accession>A0AAD1Y2N9</accession>
<protein>
    <submittedName>
        <fullName evidence="3">Uncharacterized protein</fullName>
    </submittedName>
</protein>
<feature type="region of interest" description="Disordered" evidence="2">
    <location>
        <begin position="1"/>
        <end position="51"/>
    </location>
</feature>
<feature type="compositionally biased region" description="Basic and acidic residues" evidence="2">
    <location>
        <begin position="1"/>
        <end position="16"/>
    </location>
</feature>
<keyword evidence="1" id="KW-0175">Coiled coil</keyword>
<dbReference type="InterPro" id="IPR011990">
    <property type="entry name" value="TPR-like_helical_dom_sf"/>
</dbReference>